<dbReference type="Gene3D" id="1.20.930.20">
    <property type="entry name" value="Adaptor protein Cbl, N-terminal domain"/>
    <property type="match status" value="1"/>
</dbReference>
<sequence>MAPAVPAVPSNMDDVTPKTQSKLGKRLSVASDISMTVLTALKEASLSAPIPYVGIACALALEIATAAQGAKDNKDAFKRLAKDTCSLVLQINAVCSELAPAYNEKERQESCGSEKKDEKFLENEGDAYGMLSPMLHKHLDGLKETLIEIREFVQHRISRTYWRRYVASKSDLGKIQEFRDRIRQALDVFGIQSHITVRENLDRIAHRQESMHDELKTHWGGVRRDSPEPMSPIDNKNKNPFATDTSPSSPDTASSVSFDDAFKGLLSSSTISGTITFNNIKGDSHVTTNNVNNSSSNCGNTYHYSTNFVARGQYGKVY</sequence>
<gene>
    <name evidence="2" type="ORF">VNI00_004451</name>
</gene>
<dbReference type="CDD" id="cd21037">
    <property type="entry name" value="MLKL_NTD"/>
    <property type="match status" value="1"/>
</dbReference>
<evidence type="ECO:0008006" key="4">
    <source>
        <dbReference type="Google" id="ProtNLM"/>
    </source>
</evidence>
<protein>
    <recommendedName>
        <fullName evidence="4">NACHT-NTPase and P-loop NTPases N-terminal domain-containing protein</fullName>
    </recommendedName>
</protein>
<feature type="region of interest" description="Disordered" evidence="1">
    <location>
        <begin position="1"/>
        <end position="21"/>
    </location>
</feature>
<proteinExistence type="predicted"/>
<organism evidence="2 3">
    <name type="scientific">Paramarasmius palmivorus</name>
    <dbReference type="NCBI Taxonomy" id="297713"/>
    <lineage>
        <taxon>Eukaryota</taxon>
        <taxon>Fungi</taxon>
        <taxon>Dikarya</taxon>
        <taxon>Basidiomycota</taxon>
        <taxon>Agaricomycotina</taxon>
        <taxon>Agaricomycetes</taxon>
        <taxon>Agaricomycetidae</taxon>
        <taxon>Agaricales</taxon>
        <taxon>Marasmiineae</taxon>
        <taxon>Marasmiaceae</taxon>
        <taxon>Paramarasmius</taxon>
    </lineage>
</organism>
<name>A0AAW0DIW0_9AGAR</name>
<accession>A0AAW0DIW0</accession>
<evidence type="ECO:0000313" key="2">
    <source>
        <dbReference type="EMBL" id="KAK7051477.1"/>
    </source>
</evidence>
<dbReference type="InterPro" id="IPR059179">
    <property type="entry name" value="MLKL-like_MCAfunc"/>
</dbReference>
<dbReference type="InterPro" id="IPR036537">
    <property type="entry name" value="Adaptor_Cbl_N_dom_sf"/>
</dbReference>
<dbReference type="Proteomes" id="UP001383192">
    <property type="component" value="Unassembled WGS sequence"/>
</dbReference>
<reference evidence="2 3" key="1">
    <citation type="submission" date="2024-01" db="EMBL/GenBank/DDBJ databases">
        <title>A draft genome for a cacao thread blight-causing isolate of Paramarasmius palmivorus.</title>
        <authorList>
            <person name="Baruah I.K."/>
            <person name="Bukari Y."/>
            <person name="Amoako-Attah I."/>
            <person name="Meinhardt L.W."/>
            <person name="Bailey B.A."/>
            <person name="Cohen S.P."/>
        </authorList>
    </citation>
    <scope>NUCLEOTIDE SEQUENCE [LARGE SCALE GENOMIC DNA]</scope>
    <source>
        <strain evidence="2 3">GH-12</strain>
    </source>
</reference>
<feature type="region of interest" description="Disordered" evidence="1">
    <location>
        <begin position="213"/>
        <end position="254"/>
    </location>
</feature>
<feature type="compositionally biased region" description="Low complexity" evidence="1">
    <location>
        <begin position="240"/>
        <end position="254"/>
    </location>
</feature>
<dbReference type="AlphaFoldDB" id="A0AAW0DIW0"/>
<evidence type="ECO:0000313" key="3">
    <source>
        <dbReference type="Proteomes" id="UP001383192"/>
    </source>
</evidence>
<keyword evidence="3" id="KW-1185">Reference proteome</keyword>
<feature type="compositionally biased region" description="Basic and acidic residues" evidence="1">
    <location>
        <begin position="213"/>
        <end position="227"/>
    </location>
</feature>
<dbReference type="EMBL" id="JAYKXP010000012">
    <property type="protein sequence ID" value="KAK7051477.1"/>
    <property type="molecule type" value="Genomic_DNA"/>
</dbReference>
<evidence type="ECO:0000256" key="1">
    <source>
        <dbReference type="SAM" id="MobiDB-lite"/>
    </source>
</evidence>
<dbReference type="GO" id="GO:0007166">
    <property type="term" value="P:cell surface receptor signaling pathway"/>
    <property type="evidence" value="ECO:0007669"/>
    <property type="project" value="InterPro"/>
</dbReference>
<comment type="caution">
    <text evidence="2">The sequence shown here is derived from an EMBL/GenBank/DDBJ whole genome shotgun (WGS) entry which is preliminary data.</text>
</comment>